<feature type="chain" id="PRO_5022048337" evidence="1">
    <location>
        <begin position="19"/>
        <end position="143"/>
    </location>
</feature>
<organism evidence="2 3">
    <name type="scientific">Schizophyllum amplum</name>
    <dbReference type="NCBI Taxonomy" id="97359"/>
    <lineage>
        <taxon>Eukaryota</taxon>
        <taxon>Fungi</taxon>
        <taxon>Dikarya</taxon>
        <taxon>Basidiomycota</taxon>
        <taxon>Agaricomycotina</taxon>
        <taxon>Agaricomycetes</taxon>
        <taxon>Agaricomycetidae</taxon>
        <taxon>Agaricales</taxon>
        <taxon>Schizophyllaceae</taxon>
        <taxon>Schizophyllum</taxon>
    </lineage>
</organism>
<proteinExistence type="predicted"/>
<accession>A0A550CID9</accession>
<protein>
    <submittedName>
        <fullName evidence="2">Uncharacterized protein</fullName>
    </submittedName>
</protein>
<dbReference type="Proteomes" id="UP000320762">
    <property type="component" value="Unassembled WGS sequence"/>
</dbReference>
<evidence type="ECO:0000313" key="2">
    <source>
        <dbReference type="EMBL" id="TRM64565.1"/>
    </source>
</evidence>
<evidence type="ECO:0000313" key="3">
    <source>
        <dbReference type="Proteomes" id="UP000320762"/>
    </source>
</evidence>
<gene>
    <name evidence="2" type="ORF">BD626DRAFT_492234</name>
</gene>
<feature type="signal peptide" evidence="1">
    <location>
        <begin position="1"/>
        <end position="18"/>
    </location>
</feature>
<dbReference type="EMBL" id="VDMD01000007">
    <property type="protein sequence ID" value="TRM64565.1"/>
    <property type="molecule type" value="Genomic_DNA"/>
</dbReference>
<dbReference type="AlphaFoldDB" id="A0A550CID9"/>
<name>A0A550CID9_9AGAR</name>
<keyword evidence="3" id="KW-1185">Reference proteome</keyword>
<sequence>MKFSTITTLLVAPLLALAVPILEQRDVYAPPVTFPSNGTVWKPFEVHNVTWDVSDPPEQITNRIGTIRLVKDDRITPIILADNFDILLGTYEITVPWVVSGDNYRILRELLLLCFAIDRKLTRPAVFGDSGNWGDAFTIEYDA</sequence>
<dbReference type="OrthoDB" id="2317741at2759"/>
<evidence type="ECO:0000256" key="1">
    <source>
        <dbReference type="SAM" id="SignalP"/>
    </source>
</evidence>
<keyword evidence="1" id="KW-0732">Signal</keyword>
<reference evidence="2 3" key="1">
    <citation type="journal article" date="2019" name="New Phytol.">
        <title>Comparative genomics reveals unique wood-decay strategies and fruiting body development in the Schizophyllaceae.</title>
        <authorList>
            <person name="Almasi E."/>
            <person name="Sahu N."/>
            <person name="Krizsan K."/>
            <person name="Balint B."/>
            <person name="Kovacs G.M."/>
            <person name="Kiss B."/>
            <person name="Cseklye J."/>
            <person name="Drula E."/>
            <person name="Henrissat B."/>
            <person name="Nagy I."/>
            <person name="Chovatia M."/>
            <person name="Adam C."/>
            <person name="LaButti K."/>
            <person name="Lipzen A."/>
            <person name="Riley R."/>
            <person name="Grigoriev I.V."/>
            <person name="Nagy L.G."/>
        </authorList>
    </citation>
    <scope>NUCLEOTIDE SEQUENCE [LARGE SCALE GENOMIC DNA]</scope>
    <source>
        <strain evidence="2 3">NL-1724</strain>
    </source>
</reference>
<comment type="caution">
    <text evidence="2">The sequence shown here is derived from an EMBL/GenBank/DDBJ whole genome shotgun (WGS) entry which is preliminary data.</text>
</comment>